<dbReference type="PANTHER" id="PTHR24388:SF104">
    <property type="entry name" value="AT-RICH BINDING PROTEIN-RELATED"/>
    <property type="match status" value="1"/>
</dbReference>
<feature type="domain" description="C2H2-type" evidence="8">
    <location>
        <begin position="84"/>
        <end position="112"/>
    </location>
</feature>
<feature type="domain" description="C2H2-type" evidence="8">
    <location>
        <begin position="286"/>
        <end position="313"/>
    </location>
</feature>
<dbReference type="Proteomes" id="UP000502823">
    <property type="component" value="Unassembled WGS sequence"/>
</dbReference>
<reference evidence="10" key="1">
    <citation type="submission" date="2020-01" db="EMBL/GenBank/DDBJ databases">
        <title>Draft genome sequence of the Termite Coptotermes fromosanus.</title>
        <authorList>
            <person name="Itakura S."/>
            <person name="Yosikawa Y."/>
            <person name="Umezawa K."/>
        </authorList>
    </citation>
    <scope>NUCLEOTIDE SEQUENCE [LARGE SCALE GENOMIC DNA]</scope>
</reference>
<evidence type="ECO:0000256" key="2">
    <source>
        <dbReference type="ARBA" id="ARBA00022737"/>
    </source>
</evidence>
<dbReference type="Pfam" id="PF00096">
    <property type="entry name" value="zf-C2H2"/>
    <property type="match status" value="2"/>
</dbReference>
<accession>A0A6L2PTT5</accession>
<proteinExistence type="inferred from homology"/>
<dbReference type="Gene3D" id="3.30.160.60">
    <property type="entry name" value="Classic Zinc Finger"/>
    <property type="match status" value="4"/>
</dbReference>
<gene>
    <name evidence="9" type="ORF">Cfor_07643</name>
</gene>
<evidence type="ECO:0000256" key="5">
    <source>
        <dbReference type="ARBA" id="ARBA00023242"/>
    </source>
</evidence>
<sequence>MIPTKDAMDTHVPVFMVTDFRAMDMEGGCRDELMNVILAPQLTVPTGRGDSHDNFHCSHCGKHYLHMKTLRRHMLYDCGTKPRFSCSVCGLRARRRYTLTKHLVAVHCVPRDVAECSVLLSYWMVICDDDVDENNGVMNVDTRRDELTSDRTGLWLGIQNASDDKASTFHCIRCGKQYLRKRTLLRHMRYDCGTEPRFSCSMCGLRARRRYTLTSHLVAVHGFFRMLQGDVSRGSWNAFMGGEGSVSGGPKHDEDLNRCSDCYKLYSSKGALRRHKRYECGVEPRFKCDLCSRRFTHNFNLKSHLIWHVKHSELSFLLQYEQRKAWNTAFGSETINMGAKLGKRLNQCLICNKSYSTKGALQRHIRYECGVEPQFKCHLCDRITGVLQVKPRLLLPGMRAVSAVKDILMKRQRSNDIKELLSGGTGNGPPFPCSRCGRLYSHKCNLMRHLRLECGVGPRFACNWC</sequence>
<keyword evidence="4" id="KW-0862">Zinc</keyword>
<dbReference type="AlphaFoldDB" id="A0A6L2PTT5"/>
<dbReference type="GO" id="GO:0008270">
    <property type="term" value="F:zinc ion binding"/>
    <property type="evidence" value="ECO:0007669"/>
    <property type="project" value="UniProtKB-KW"/>
</dbReference>
<dbReference type="PANTHER" id="PTHR24388">
    <property type="entry name" value="ZINC FINGER PROTEIN"/>
    <property type="match status" value="1"/>
</dbReference>
<evidence type="ECO:0000256" key="3">
    <source>
        <dbReference type="ARBA" id="ARBA00022771"/>
    </source>
</evidence>
<protein>
    <recommendedName>
        <fullName evidence="8">C2H2-type domain-containing protein</fullName>
    </recommendedName>
</protein>
<keyword evidence="5" id="KW-0539">Nucleus</keyword>
<evidence type="ECO:0000313" key="10">
    <source>
        <dbReference type="Proteomes" id="UP000502823"/>
    </source>
</evidence>
<evidence type="ECO:0000256" key="7">
    <source>
        <dbReference type="PROSITE-ProRule" id="PRU00042"/>
    </source>
</evidence>
<evidence type="ECO:0000256" key="6">
    <source>
        <dbReference type="ARBA" id="ARBA00037948"/>
    </source>
</evidence>
<dbReference type="PROSITE" id="PS50157">
    <property type="entry name" value="ZINC_FINGER_C2H2_2"/>
    <property type="match status" value="7"/>
</dbReference>
<name>A0A6L2PTT5_COPFO</name>
<comment type="caution">
    <text evidence="9">The sequence shown here is derived from an EMBL/GenBank/DDBJ whole genome shotgun (WGS) entry which is preliminary data.</text>
</comment>
<feature type="domain" description="C2H2-type" evidence="8">
    <location>
        <begin position="55"/>
        <end position="82"/>
    </location>
</feature>
<keyword evidence="3 7" id="KW-0863">Zinc-finger</keyword>
<comment type="similarity">
    <text evidence="6">Belongs to the snail C2H2-type zinc-finger protein family.</text>
</comment>
<organism evidence="9 10">
    <name type="scientific">Coptotermes formosanus</name>
    <name type="common">Formosan subterranean termite</name>
    <dbReference type="NCBI Taxonomy" id="36987"/>
    <lineage>
        <taxon>Eukaryota</taxon>
        <taxon>Metazoa</taxon>
        <taxon>Ecdysozoa</taxon>
        <taxon>Arthropoda</taxon>
        <taxon>Hexapoda</taxon>
        <taxon>Insecta</taxon>
        <taxon>Pterygota</taxon>
        <taxon>Neoptera</taxon>
        <taxon>Polyneoptera</taxon>
        <taxon>Dictyoptera</taxon>
        <taxon>Blattodea</taxon>
        <taxon>Blattoidea</taxon>
        <taxon>Termitoidae</taxon>
        <taxon>Rhinotermitidae</taxon>
        <taxon>Coptotermes</taxon>
    </lineage>
</organism>
<evidence type="ECO:0000313" key="9">
    <source>
        <dbReference type="EMBL" id="GFG35040.1"/>
    </source>
</evidence>
<feature type="non-terminal residue" evidence="9">
    <location>
        <position position="465"/>
    </location>
</feature>
<keyword evidence="1" id="KW-0479">Metal-binding</keyword>
<keyword evidence="2" id="KW-0677">Repeat</keyword>
<dbReference type="GO" id="GO:0000981">
    <property type="term" value="F:DNA-binding transcription factor activity, RNA polymerase II-specific"/>
    <property type="evidence" value="ECO:0007669"/>
    <property type="project" value="TreeGrafter"/>
</dbReference>
<keyword evidence="10" id="KW-1185">Reference proteome</keyword>
<evidence type="ECO:0000256" key="1">
    <source>
        <dbReference type="ARBA" id="ARBA00022723"/>
    </source>
</evidence>
<feature type="domain" description="C2H2-type" evidence="8">
    <location>
        <begin position="257"/>
        <end position="284"/>
    </location>
</feature>
<dbReference type="InParanoid" id="A0A6L2PTT5"/>
<dbReference type="InterPro" id="IPR036236">
    <property type="entry name" value="Znf_C2H2_sf"/>
</dbReference>
<dbReference type="SMART" id="SM00355">
    <property type="entry name" value="ZnF_C2H2"/>
    <property type="match status" value="8"/>
</dbReference>
<evidence type="ECO:0000259" key="8">
    <source>
        <dbReference type="PROSITE" id="PS50157"/>
    </source>
</evidence>
<dbReference type="InterPro" id="IPR013087">
    <property type="entry name" value="Znf_C2H2_type"/>
</dbReference>
<evidence type="ECO:0000256" key="4">
    <source>
        <dbReference type="ARBA" id="ARBA00022833"/>
    </source>
</evidence>
<dbReference type="EMBL" id="BLKM01000519">
    <property type="protein sequence ID" value="GFG35040.1"/>
    <property type="molecule type" value="Genomic_DNA"/>
</dbReference>
<dbReference type="OrthoDB" id="10004641at2759"/>
<dbReference type="PROSITE" id="PS00028">
    <property type="entry name" value="ZINC_FINGER_C2H2_1"/>
    <property type="match status" value="1"/>
</dbReference>
<dbReference type="SUPFAM" id="SSF57667">
    <property type="entry name" value="beta-beta-alpha zinc fingers"/>
    <property type="match status" value="5"/>
</dbReference>
<feature type="domain" description="C2H2-type" evidence="8">
    <location>
        <begin position="346"/>
        <end position="373"/>
    </location>
</feature>
<feature type="domain" description="C2H2-type" evidence="8">
    <location>
        <begin position="431"/>
        <end position="458"/>
    </location>
</feature>
<feature type="domain" description="C2H2-type" evidence="8">
    <location>
        <begin position="169"/>
        <end position="196"/>
    </location>
</feature>
<dbReference type="GO" id="GO:0000978">
    <property type="term" value="F:RNA polymerase II cis-regulatory region sequence-specific DNA binding"/>
    <property type="evidence" value="ECO:0007669"/>
    <property type="project" value="TreeGrafter"/>
</dbReference>
<dbReference type="InterPro" id="IPR050527">
    <property type="entry name" value="Snail/Krueppel_Znf"/>
</dbReference>
<dbReference type="FunCoup" id="A0A6L2PTT5">
    <property type="interactions" value="105"/>
</dbReference>